<gene>
    <name evidence="2" type="ORF">GCM10025870_23500</name>
</gene>
<evidence type="ECO:0000256" key="1">
    <source>
        <dbReference type="SAM" id="MobiDB-lite"/>
    </source>
</evidence>
<sequence>MHGTPTRFPASAAAAPAASVARAGYDAGRTADAAGTSTHGCARQKSPRVSASSATITSSTSSRSAIVRVCGTTTSMVGTSGQLPRVEMTPREGVYAHSELFDAGARPDDHVSSPSPNAANDAAVAVPDPFDEPEPNAAVRKSALYGLSARP</sequence>
<evidence type="ECO:0000313" key="2">
    <source>
        <dbReference type="EMBL" id="BDZ55277.1"/>
    </source>
</evidence>
<organism evidence="2 3">
    <name type="scientific">Agromyces marinus</name>
    <dbReference type="NCBI Taxonomy" id="1389020"/>
    <lineage>
        <taxon>Bacteria</taxon>
        <taxon>Bacillati</taxon>
        <taxon>Actinomycetota</taxon>
        <taxon>Actinomycetes</taxon>
        <taxon>Micrococcales</taxon>
        <taxon>Microbacteriaceae</taxon>
        <taxon>Agromyces</taxon>
    </lineage>
</organism>
<feature type="compositionally biased region" description="Low complexity" evidence="1">
    <location>
        <begin position="112"/>
        <end position="128"/>
    </location>
</feature>
<feature type="region of interest" description="Disordered" evidence="1">
    <location>
        <begin position="97"/>
        <end position="136"/>
    </location>
</feature>
<keyword evidence="3" id="KW-1185">Reference proteome</keyword>
<dbReference type="Proteomes" id="UP001321477">
    <property type="component" value="Chromosome"/>
</dbReference>
<accession>A0ABM8H3A7</accession>
<protein>
    <submittedName>
        <fullName evidence="2">Uncharacterized protein</fullName>
    </submittedName>
</protein>
<proteinExistence type="predicted"/>
<feature type="compositionally biased region" description="Low complexity" evidence="1">
    <location>
        <begin position="48"/>
        <end position="63"/>
    </location>
</feature>
<feature type="region of interest" description="Disordered" evidence="1">
    <location>
        <begin position="30"/>
        <end position="63"/>
    </location>
</feature>
<dbReference type="EMBL" id="AP027734">
    <property type="protein sequence ID" value="BDZ55277.1"/>
    <property type="molecule type" value="Genomic_DNA"/>
</dbReference>
<evidence type="ECO:0000313" key="3">
    <source>
        <dbReference type="Proteomes" id="UP001321477"/>
    </source>
</evidence>
<reference evidence="3" key="1">
    <citation type="journal article" date="2019" name="Int. J. Syst. Evol. Microbiol.">
        <title>The Global Catalogue of Microorganisms (GCM) 10K type strain sequencing project: providing services to taxonomists for standard genome sequencing and annotation.</title>
        <authorList>
            <consortium name="The Broad Institute Genomics Platform"/>
            <consortium name="The Broad Institute Genome Sequencing Center for Infectious Disease"/>
            <person name="Wu L."/>
            <person name="Ma J."/>
        </authorList>
    </citation>
    <scope>NUCLEOTIDE SEQUENCE [LARGE SCALE GENOMIC DNA]</scope>
    <source>
        <strain evidence="3">NBRC 109019</strain>
    </source>
</reference>
<name>A0ABM8H3A7_9MICO</name>